<dbReference type="RefSeq" id="WP_212520607.1">
    <property type="nucleotide sequence ID" value="NZ_JAGSOH010000087.1"/>
</dbReference>
<evidence type="ECO:0000313" key="1">
    <source>
        <dbReference type="EMBL" id="MBR7829472.1"/>
    </source>
</evidence>
<dbReference type="EMBL" id="JAGSOH010000087">
    <property type="protein sequence ID" value="MBR7829472.1"/>
    <property type="molecule type" value="Genomic_DNA"/>
</dbReference>
<dbReference type="AlphaFoldDB" id="A0A941EDR1"/>
<dbReference type="Pfam" id="PF20118">
    <property type="entry name" value="DUF6508"/>
    <property type="match status" value="1"/>
</dbReference>
<sequence length="148" mass="15856">MTAMTAAAEGSDPDDATLLAALDLVQAEAWHALAGLAESFRLQPHLDDDCVWSGGYPQYGARVDAACRRLSEVGAVTPLYPWMRAERPSLGADGQLSPADAVRLATTIIRGERFGDGMIASALDEGILQAVIASLASWYDDRHEAQQR</sequence>
<protein>
    <submittedName>
        <fullName evidence="1">Uncharacterized protein</fullName>
    </submittedName>
</protein>
<keyword evidence="2" id="KW-1185">Reference proteome</keyword>
<name>A0A941EDR1_9ACTN</name>
<gene>
    <name evidence="1" type="ORF">KDK95_24415</name>
</gene>
<proteinExistence type="predicted"/>
<reference evidence="1" key="1">
    <citation type="submission" date="2021-04" db="EMBL/GenBank/DDBJ databases">
        <title>Genome based classification of Actinospica acidithermotolerans sp. nov., an actinobacterium isolated from an Indonesian hot spring.</title>
        <authorList>
            <person name="Kusuma A.B."/>
            <person name="Putra K.E."/>
            <person name="Nafisah S."/>
            <person name="Loh J."/>
            <person name="Nouioui I."/>
            <person name="Goodfellow M."/>
        </authorList>
    </citation>
    <scope>NUCLEOTIDE SEQUENCE</scope>
    <source>
        <strain evidence="1">MGRD01-02</strain>
    </source>
</reference>
<evidence type="ECO:0000313" key="2">
    <source>
        <dbReference type="Proteomes" id="UP000676325"/>
    </source>
</evidence>
<organism evidence="1 2">
    <name type="scientific">Actinospica acidithermotolerans</name>
    <dbReference type="NCBI Taxonomy" id="2828514"/>
    <lineage>
        <taxon>Bacteria</taxon>
        <taxon>Bacillati</taxon>
        <taxon>Actinomycetota</taxon>
        <taxon>Actinomycetes</taxon>
        <taxon>Catenulisporales</taxon>
        <taxon>Actinospicaceae</taxon>
        <taxon>Actinospica</taxon>
    </lineage>
</organism>
<comment type="caution">
    <text evidence="1">The sequence shown here is derived from an EMBL/GenBank/DDBJ whole genome shotgun (WGS) entry which is preliminary data.</text>
</comment>
<dbReference type="Proteomes" id="UP000676325">
    <property type="component" value="Unassembled WGS sequence"/>
</dbReference>
<accession>A0A941EDR1</accession>
<dbReference type="InterPro" id="IPR045425">
    <property type="entry name" value="DUF6508"/>
</dbReference>